<dbReference type="InterPro" id="IPR011766">
    <property type="entry name" value="TPP_enzyme_TPP-bd"/>
</dbReference>
<organism evidence="15 16">
    <name type="scientific">Acetoanaerobium pronyense</name>
    <dbReference type="NCBI Taxonomy" id="1482736"/>
    <lineage>
        <taxon>Bacteria</taxon>
        <taxon>Bacillati</taxon>
        <taxon>Bacillota</taxon>
        <taxon>Clostridia</taxon>
        <taxon>Peptostreptococcales</taxon>
        <taxon>Filifactoraceae</taxon>
        <taxon>Acetoanaerobium</taxon>
    </lineage>
</organism>
<dbReference type="Proteomes" id="UP001314903">
    <property type="component" value="Unassembled WGS sequence"/>
</dbReference>
<dbReference type="RefSeq" id="WP_209661440.1">
    <property type="nucleotide sequence ID" value="NZ_JAGGLI010000027.1"/>
</dbReference>
<dbReference type="InterPro" id="IPR047213">
    <property type="entry name" value="TPP_PYR_PDC_IPDC-like"/>
</dbReference>
<dbReference type="Gene3D" id="3.40.50.970">
    <property type="match status" value="2"/>
</dbReference>
<keyword evidence="9 11" id="KW-0786">Thiamine pyrophosphate</keyword>
<evidence type="ECO:0000256" key="9">
    <source>
        <dbReference type="ARBA" id="ARBA00023052"/>
    </source>
</evidence>
<sequence>MRITIGDYLIARLKELKIKHILGVPGDFNLQFLEQIRATEGIEFVGTTNELNGAYAADGYARSHGISALCITYGVGDLGAIGGVAGSSAEHIPVLVISGAPPLYAMKGNYRVHHSLGDGDFSNIADVYRDFTACQVNITPENASFEIDRAILTALRTRKPVNIQLPSNITYLTIETDMEHLAPIIPSSDPERLKSALEKTMNMYRAAKRPLVLVDMDVDRLQMTDSLEEWIEKTRVPFAAMSTGKAILSEQHPLFIGTYKGDDSDPGVQDRVENADFLLCVSPRFIEWNSGQYSVNLPEDKLVRLARDYVLIGEEDFEGIYGKELMEEILKNLISKHEEETIKKPEVEKFQIEKNKKLTHKDFWKQIGGFLKEGDMIFGETGTSNHALMGIHLPNKSTYVGSQIWGAIGFTLPAYFGSMLADPNRRQILFIGDGSFQVTAQEFSTILRHKQNPIIFLINNDGYTIERYIMGMDAKYNDIAPWKYSKLHKVMAENSQIITFDVNSQGELEEALNKAEKATEGILIEVHLDPKDAPEALKKFGPTVANFNFGERGPEQEIPNKK</sequence>
<evidence type="ECO:0000256" key="7">
    <source>
        <dbReference type="ARBA" id="ARBA00022793"/>
    </source>
</evidence>
<feature type="domain" description="Thiamine pyrophosphate enzyme N-terminal TPP-binding" evidence="14">
    <location>
        <begin position="4"/>
        <end position="107"/>
    </location>
</feature>
<evidence type="ECO:0000259" key="12">
    <source>
        <dbReference type="Pfam" id="PF00205"/>
    </source>
</evidence>
<feature type="domain" description="Thiamine pyrophosphate enzyme TPP-binding" evidence="13">
    <location>
        <begin position="391"/>
        <end position="526"/>
    </location>
</feature>
<evidence type="ECO:0000256" key="1">
    <source>
        <dbReference type="ARBA" id="ARBA00001920"/>
    </source>
</evidence>
<evidence type="ECO:0000256" key="2">
    <source>
        <dbReference type="ARBA" id="ARBA00001964"/>
    </source>
</evidence>
<dbReference type="PIRSF" id="PIRSF036565">
    <property type="entry name" value="Pyruvt_ip_decrb"/>
    <property type="match status" value="1"/>
</dbReference>
<dbReference type="Pfam" id="PF00205">
    <property type="entry name" value="TPP_enzyme_M"/>
    <property type="match status" value="1"/>
</dbReference>
<evidence type="ECO:0000259" key="14">
    <source>
        <dbReference type="Pfam" id="PF02776"/>
    </source>
</evidence>
<dbReference type="Pfam" id="PF02775">
    <property type="entry name" value="TPP_enzyme_C"/>
    <property type="match status" value="1"/>
</dbReference>
<dbReference type="InterPro" id="IPR012110">
    <property type="entry name" value="PDC/IPDC-like"/>
</dbReference>
<reference evidence="15 16" key="1">
    <citation type="submission" date="2021-03" db="EMBL/GenBank/DDBJ databases">
        <title>Genomic Encyclopedia of Type Strains, Phase IV (KMG-IV): sequencing the most valuable type-strain genomes for metagenomic binning, comparative biology and taxonomic classification.</title>
        <authorList>
            <person name="Goeker M."/>
        </authorList>
    </citation>
    <scope>NUCLEOTIDE SEQUENCE [LARGE SCALE GENOMIC DNA]</scope>
    <source>
        <strain evidence="15 16">DSM 27512</strain>
    </source>
</reference>
<evidence type="ECO:0000256" key="8">
    <source>
        <dbReference type="ARBA" id="ARBA00022842"/>
    </source>
</evidence>
<dbReference type="PANTHER" id="PTHR43452">
    <property type="entry name" value="PYRUVATE DECARBOXYLASE"/>
    <property type="match status" value="1"/>
</dbReference>
<dbReference type="InterPro" id="IPR029035">
    <property type="entry name" value="DHS-like_NAD/FAD-binding_dom"/>
</dbReference>
<dbReference type="InterPro" id="IPR012001">
    <property type="entry name" value="Thiamin_PyroP_enz_TPP-bd_dom"/>
</dbReference>
<keyword evidence="7" id="KW-0210">Decarboxylase</keyword>
<dbReference type="SUPFAM" id="SSF52467">
    <property type="entry name" value="DHS-like NAD/FAD-binding domain"/>
    <property type="match status" value="1"/>
</dbReference>
<dbReference type="GO" id="GO:0047434">
    <property type="term" value="F:indolepyruvate decarboxylase activity"/>
    <property type="evidence" value="ECO:0007669"/>
    <property type="project" value="UniProtKB-EC"/>
</dbReference>
<evidence type="ECO:0000256" key="6">
    <source>
        <dbReference type="ARBA" id="ARBA00022723"/>
    </source>
</evidence>
<protein>
    <recommendedName>
        <fullName evidence="5">Alpha-keto-acid decarboxylase</fullName>
    </recommendedName>
</protein>
<evidence type="ECO:0000256" key="3">
    <source>
        <dbReference type="ARBA" id="ARBA00002938"/>
    </source>
</evidence>
<dbReference type="PANTHER" id="PTHR43452:SF30">
    <property type="entry name" value="PYRUVATE DECARBOXYLASE ISOZYME 1-RELATED"/>
    <property type="match status" value="1"/>
</dbReference>
<evidence type="ECO:0000259" key="13">
    <source>
        <dbReference type="Pfam" id="PF02775"/>
    </source>
</evidence>
<dbReference type="InterPro" id="IPR012000">
    <property type="entry name" value="Thiamin_PyroP_enz_cen_dom"/>
</dbReference>
<comment type="cofactor">
    <cofactor evidence="1">
        <name>a metal cation</name>
        <dbReference type="ChEBI" id="CHEBI:25213"/>
    </cofactor>
</comment>
<dbReference type="CDD" id="cd07038">
    <property type="entry name" value="TPP_PYR_PDC_IPDC_like"/>
    <property type="match status" value="1"/>
</dbReference>
<proteinExistence type="inferred from homology"/>
<accession>A0ABS4KKV7</accession>
<dbReference type="PROSITE" id="PS00187">
    <property type="entry name" value="TPP_ENZYMES"/>
    <property type="match status" value="1"/>
</dbReference>
<dbReference type="Gene3D" id="3.40.50.1220">
    <property type="entry name" value="TPP-binding domain"/>
    <property type="match status" value="1"/>
</dbReference>
<keyword evidence="10 15" id="KW-0456">Lyase</keyword>
<gene>
    <name evidence="15" type="ORF">J2Z35_002190</name>
</gene>
<dbReference type="InterPro" id="IPR000399">
    <property type="entry name" value="TPP-bd_CS"/>
</dbReference>
<dbReference type="EMBL" id="JAGGLI010000027">
    <property type="protein sequence ID" value="MBP2028389.1"/>
    <property type="molecule type" value="Genomic_DNA"/>
</dbReference>
<dbReference type="InterPro" id="IPR029061">
    <property type="entry name" value="THDP-binding"/>
</dbReference>
<evidence type="ECO:0000256" key="10">
    <source>
        <dbReference type="ARBA" id="ARBA00023239"/>
    </source>
</evidence>
<dbReference type="CDD" id="cd02005">
    <property type="entry name" value="TPP_PDC_IPDC"/>
    <property type="match status" value="1"/>
</dbReference>
<evidence type="ECO:0000256" key="11">
    <source>
        <dbReference type="RuleBase" id="RU362132"/>
    </source>
</evidence>
<evidence type="ECO:0000256" key="5">
    <source>
        <dbReference type="ARBA" id="ARBA00020054"/>
    </source>
</evidence>
<evidence type="ECO:0000313" key="16">
    <source>
        <dbReference type="Proteomes" id="UP001314903"/>
    </source>
</evidence>
<comment type="function">
    <text evidence="3">Decarboxylates branched-chain and aromatic alpha-keto acids to aldehydes.</text>
</comment>
<dbReference type="InterPro" id="IPR047214">
    <property type="entry name" value="TPP_PDC_IPDC"/>
</dbReference>
<keyword evidence="6" id="KW-0479">Metal-binding</keyword>
<comment type="caution">
    <text evidence="15">The sequence shown here is derived from an EMBL/GenBank/DDBJ whole genome shotgun (WGS) entry which is preliminary data.</text>
</comment>
<dbReference type="SUPFAM" id="SSF52518">
    <property type="entry name" value="Thiamin diphosphate-binding fold (THDP-binding)"/>
    <property type="match status" value="2"/>
</dbReference>
<evidence type="ECO:0000256" key="4">
    <source>
        <dbReference type="ARBA" id="ARBA00007812"/>
    </source>
</evidence>
<evidence type="ECO:0000313" key="15">
    <source>
        <dbReference type="EMBL" id="MBP2028389.1"/>
    </source>
</evidence>
<feature type="domain" description="Thiamine pyrophosphate enzyme central" evidence="12">
    <location>
        <begin position="198"/>
        <end position="313"/>
    </location>
</feature>
<keyword evidence="16" id="KW-1185">Reference proteome</keyword>
<name>A0ABS4KKV7_9FIRM</name>
<dbReference type="Pfam" id="PF02776">
    <property type="entry name" value="TPP_enzyme_N"/>
    <property type="match status" value="1"/>
</dbReference>
<keyword evidence="8" id="KW-0460">Magnesium</keyword>
<comment type="similarity">
    <text evidence="4 11">Belongs to the TPP enzyme family.</text>
</comment>
<comment type="cofactor">
    <cofactor evidence="2">
        <name>thiamine diphosphate</name>
        <dbReference type="ChEBI" id="CHEBI:58937"/>
    </cofactor>
</comment>